<feature type="domain" description="LysM" evidence="4">
    <location>
        <begin position="290"/>
        <end position="334"/>
    </location>
</feature>
<dbReference type="SMART" id="SM00257">
    <property type="entry name" value="LysM"/>
    <property type="match status" value="2"/>
</dbReference>
<dbReference type="PROSITE" id="PS51257">
    <property type="entry name" value="PROKAR_LIPOPROTEIN"/>
    <property type="match status" value="1"/>
</dbReference>
<proteinExistence type="predicted"/>
<dbReference type="CDD" id="cd00118">
    <property type="entry name" value="LysM"/>
    <property type="match status" value="1"/>
</dbReference>
<evidence type="ECO:0000259" key="3">
    <source>
        <dbReference type="SMART" id="SM00047"/>
    </source>
</evidence>
<dbReference type="Pfam" id="PF01832">
    <property type="entry name" value="Glucosaminidase"/>
    <property type="match status" value="1"/>
</dbReference>
<evidence type="ECO:0000256" key="2">
    <source>
        <dbReference type="SAM" id="SignalP"/>
    </source>
</evidence>
<comment type="caution">
    <text evidence="5">The sequence shown here is derived from an EMBL/GenBank/DDBJ whole genome shotgun (WGS) entry which is preliminary data.</text>
</comment>
<dbReference type="AlphaFoldDB" id="A0A9D1Z1P6"/>
<evidence type="ECO:0000313" key="6">
    <source>
        <dbReference type="Proteomes" id="UP000886844"/>
    </source>
</evidence>
<organism evidence="5 6">
    <name type="scientific">Candidatus Alistipes intestinigallinarum</name>
    <dbReference type="NCBI Taxonomy" id="2838440"/>
    <lineage>
        <taxon>Bacteria</taxon>
        <taxon>Pseudomonadati</taxon>
        <taxon>Bacteroidota</taxon>
        <taxon>Bacteroidia</taxon>
        <taxon>Bacteroidales</taxon>
        <taxon>Rikenellaceae</taxon>
        <taxon>Alistipes</taxon>
    </lineage>
</organism>
<dbReference type="InterPro" id="IPR018392">
    <property type="entry name" value="LysM"/>
</dbReference>
<dbReference type="PANTHER" id="PTHR33308">
    <property type="entry name" value="PEPTIDOGLYCAN HYDROLASE FLGJ"/>
    <property type="match status" value="1"/>
</dbReference>
<dbReference type="InterPro" id="IPR002901">
    <property type="entry name" value="MGlyc_endo_b_GlcNAc-like_dom"/>
</dbReference>
<feature type="signal peptide" evidence="2">
    <location>
        <begin position="1"/>
        <end position="23"/>
    </location>
</feature>
<dbReference type="Proteomes" id="UP000886844">
    <property type="component" value="Unassembled WGS sequence"/>
</dbReference>
<reference evidence="5" key="2">
    <citation type="submission" date="2021-04" db="EMBL/GenBank/DDBJ databases">
        <authorList>
            <person name="Gilroy R."/>
        </authorList>
    </citation>
    <scope>NUCLEOTIDE SEQUENCE</scope>
    <source>
        <strain evidence="5">5134</strain>
    </source>
</reference>
<feature type="chain" id="PRO_5038690891" evidence="2">
    <location>
        <begin position="24"/>
        <end position="334"/>
    </location>
</feature>
<gene>
    <name evidence="5" type="ORF">H9828_10295</name>
</gene>
<dbReference type="Pfam" id="PF01476">
    <property type="entry name" value="LysM"/>
    <property type="match status" value="2"/>
</dbReference>
<evidence type="ECO:0000259" key="4">
    <source>
        <dbReference type="SMART" id="SM00257"/>
    </source>
</evidence>
<dbReference type="EMBL" id="DXDA01000080">
    <property type="protein sequence ID" value="HIY69788.1"/>
    <property type="molecule type" value="Genomic_DNA"/>
</dbReference>
<keyword evidence="1" id="KW-0378">Hydrolase</keyword>
<dbReference type="GO" id="GO:0004040">
    <property type="term" value="F:amidase activity"/>
    <property type="evidence" value="ECO:0007669"/>
    <property type="project" value="InterPro"/>
</dbReference>
<protein>
    <submittedName>
        <fullName evidence="5">Glucosaminidase domain-containing protein</fullName>
    </submittedName>
</protein>
<reference evidence="5" key="1">
    <citation type="journal article" date="2021" name="PeerJ">
        <title>Extensive microbial diversity within the chicken gut microbiome revealed by metagenomics and culture.</title>
        <authorList>
            <person name="Gilroy R."/>
            <person name="Ravi A."/>
            <person name="Getino M."/>
            <person name="Pursley I."/>
            <person name="Horton D.L."/>
            <person name="Alikhan N.F."/>
            <person name="Baker D."/>
            <person name="Gharbi K."/>
            <person name="Hall N."/>
            <person name="Watson M."/>
            <person name="Adriaenssens E.M."/>
            <person name="Foster-Nyarko E."/>
            <person name="Jarju S."/>
            <person name="Secka A."/>
            <person name="Antonio M."/>
            <person name="Oren A."/>
            <person name="Chaudhuri R.R."/>
            <person name="La Ragione R."/>
            <person name="Hildebrand F."/>
            <person name="Pallen M.J."/>
        </authorList>
    </citation>
    <scope>NUCLEOTIDE SEQUENCE</scope>
    <source>
        <strain evidence="5">5134</strain>
    </source>
</reference>
<name>A0A9D1Z1P6_9BACT</name>
<accession>A0A9D1Z1P6</accession>
<dbReference type="PANTHER" id="PTHR33308:SF9">
    <property type="entry name" value="PEPTIDOGLYCAN HYDROLASE FLGJ"/>
    <property type="match status" value="1"/>
</dbReference>
<evidence type="ECO:0000313" key="5">
    <source>
        <dbReference type="EMBL" id="HIY69788.1"/>
    </source>
</evidence>
<keyword evidence="2" id="KW-0732">Signal</keyword>
<dbReference type="InterPro" id="IPR051056">
    <property type="entry name" value="Glycosyl_Hydrolase_73"/>
</dbReference>
<feature type="domain" description="Mannosyl-glycoprotein endo-beta-N-acetylglucosamidase-like" evidence="3">
    <location>
        <begin position="20"/>
        <end position="170"/>
    </location>
</feature>
<feature type="domain" description="LysM" evidence="4">
    <location>
        <begin position="233"/>
        <end position="278"/>
    </location>
</feature>
<sequence length="334" mass="38483">MNISRKAILLAGILLACTAQLPAQVRQTREEYIDRYMHIAVAHMERYGIPASITMAQGILESDCGNSLLSMKSNNHFGIKCKTNWKGERVYHDDDAKGECFRAYPTVEASYEDHAEFLDSQPRYDSLFAYASDDYKSWARGLKAAGYATAPDYAQRLIRIIEESQLYLLDRPNGQQLYAKRFGLERNPEEWFSAQSSVDEVARTEAAVDPDNYRVTINAHEGYNVYMTNGVHYVTAKENDTYENIGRKFRISARNLRKFNDLKDKQAQPMTGEVVYIERKKKRWEGNARHHICRQGETVYAVGQSYAIRSRSIERLNKLKPGERLEEGRQLRIK</sequence>
<evidence type="ECO:0000256" key="1">
    <source>
        <dbReference type="ARBA" id="ARBA00022801"/>
    </source>
</evidence>
<dbReference type="SMART" id="SM00047">
    <property type="entry name" value="LYZ2"/>
    <property type="match status" value="1"/>
</dbReference>
<dbReference type="Gene3D" id="1.10.530.10">
    <property type="match status" value="1"/>
</dbReference>